<gene>
    <name evidence="1" type="ORF">UFOVP321_21</name>
</gene>
<dbReference type="Pfam" id="PF13578">
    <property type="entry name" value="Methyltransf_24"/>
    <property type="match status" value="1"/>
</dbReference>
<accession>A0A6J5LU63</accession>
<name>A0A6J5LU63_9CAUD</name>
<sequence>MMDELVKDYTDKVNADKELKAYRDWIEANAFGFGERCFLWMWNEIVKKMPDEFTFMEIGVFRGQILAIVSLLAERHGKKVRRIGITPLDTSDGHWESDYEADIIRLHDVFNIKDDYELIRLDSTNPNAVKLASQNPPDVLYIDGGHTYEVVKSDLTNYLPILKVGGTLVIDDCNNAIPMPWGYFQGIQSVSLAVDEVLPREGSTEYWKHELNLVHNRVLTKLK</sequence>
<organism evidence="1">
    <name type="scientific">uncultured Caudovirales phage</name>
    <dbReference type="NCBI Taxonomy" id="2100421"/>
    <lineage>
        <taxon>Viruses</taxon>
        <taxon>Duplodnaviria</taxon>
        <taxon>Heunggongvirae</taxon>
        <taxon>Uroviricota</taxon>
        <taxon>Caudoviricetes</taxon>
        <taxon>Peduoviridae</taxon>
        <taxon>Maltschvirus</taxon>
        <taxon>Maltschvirus maltsch</taxon>
    </lineage>
</organism>
<dbReference type="GO" id="GO:0032259">
    <property type="term" value="P:methylation"/>
    <property type="evidence" value="ECO:0007669"/>
    <property type="project" value="UniProtKB-KW"/>
</dbReference>
<evidence type="ECO:0000313" key="1">
    <source>
        <dbReference type="EMBL" id="CAB4137322.1"/>
    </source>
</evidence>
<protein>
    <submittedName>
        <fullName evidence="1">Methyltransferase domain containing protein</fullName>
    </submittedName>
</protein>
<dbReference type="InterPro" id="IPR029063">
    <property type="entry name" value="SAM-dependent_MTases_sf"/>
</dbReference>
<reference evidence="1" key="1">
    <citation type="submission" date="2020-04" db="EMBL/GenBank/DDBJ databases">
        <authorList>
            <person name="Chiriac C."/>
            <person name="Salcher M."/>
            <person name="Ghai R."/>
            <person name="Kavagutti S V."/>
        </authorList>
    </citation>
    <scope>NUCLEOTIDE SEQUENCE</scope>
</reference>
<dbReference type="SUPFAM" id="SSF53335">
    <property type="entry name" value="S-adenosyl-L-methionine-dependent methyltransferases"/>
    <property type="match status" value="1"/>
</dbReference>
<dbReference type="EMBL" id="LR796333">
    <property type="protein sequence ID" value="CAB4137322.1"/>
    <property type="molecule type" value="Genomic_DNA"/>
</dbReference>
<keyword evidence="1" id="KW-0489">Methyltransferase</keyword>
<dbReference type="GO" id="GO:0008168">
    <property type="term" value="F:methyltransferase activity"/>
    <property type="evidence" value="ECO:0007669"/>
    <property type="project" value="UniProtKB-KW"/>
</dbReference>
<proteinExistence type="predicted"/>
<keyword evidence="1" id="KW-0808">Transferase</keyword>
<dbReference type="Gene3D" id="3.40.50.150">
    <property type="entry name" value="Vaccinia Virus protein VP39"/>
    <property type="match status" value="1"/>
</dbReference>